<evidence type="ECO:0000259" key="11">
    <source>
        <dbReference type="Pfam" id="PF20238"/>
    </source>
</evidence>
<dbReference type="OrthoDB" id="2587363at2759"/>
<feature type="compositionally biased region" description="Polar residues" evidence="8">
    <location>
        <begin position="288"/>
        <end position="303"/>
    </location>
</feature>
<sequence length="303" mass="32530">MASLKMMLAGVAMMATRASAQETDDMGPAAFLWPEDRVWQGDWDNRGPCGSVAEPHNRTEFPMQSGQVALVAQDDSYDITLSISYSDDPQSNDDFETLIDAEHMRELDPGHVCVNLLDAPPSVSAGDNATIQIRYTAQFDNPQNETFYACADIVWVDVAHFTGVVPCFNATDPGAGDADWYHDPNNEDEDEDEDENEDDDDEDDDDDASSGSDGALEGNGDESSSNDNNGSGSGLSGGAIAGIVVGSLAGVGLIVAAGLVVYRRKQQRLRALRQQHSSRGVDWEAQPGKSTASTDSVRMENLS</sequence>
<dbReference type="Pfam" id="PF20238">
    <property type="entry name" value="BIM1-like_dom"/>
    <property type="match status" value="1"/>
</dbReference>
<evidence type="ECO:0000256" key="3">
    <source>
        <dbReference type="ARBA" id="ARBA00022622"/>
    </source>
</evidence>
<evidence type="ECO:0000256" key="4">
    <source>
        <dbReference type="ARBA" id="ARBA00022729"/>
    </source>
</evidence>
<feature type="signal peptide" evidence="10">
    <location>
        <begin position="1"/>
        <end position="20"/>
    </location>
</feature>
<name>A0A084AF80_STACB</name>
<feature type="compositionally biased region" description="Acidic residues" evidence="8">
    <location>
        <begin position="186"/>
        <end position="208"/>
    </location>
</feature>
<dbReference type="CDD" id="cd21176">
    <property type="entry name" value="LPMO_auxiliary-like"/>
    <property type="match status" value="1"/>
</dbReference>
<dbReference type="PANTHER" id="PTHR34992:SF5">
    <property type="entry name" value="ANCHORED PROTEIN, PUTATIVE (AFU_ORTHOLOGUE AFUA_6G02800)-RELATED"/>
    <property type="match status" value="1"/>
</dbReference>
<evidence type="ECO:0000313" key="13">
    <source>
        <dbReference type="Proteomes" id="UP000028045"/>
    </source>
</evidence>
<evidence type="ECO:0000256" key="8">
    <source>
        <dbReference type="SAM" id="MobiDB-lite"/>
    </source>
</evidence>
<protein>
    <recommendedName>
        <fullName evidence="11">Copper acquisition factor BIM1-like domain-containing protein</fullName>
    </recommendedName>
</protein>
<dbReference type="InterPro" id="IPR046530">
    <property type="entry name" value="BIM1-like_dom"/>
</dbReference>
<feature type="chain" id="PRO_5001770806" description="Copper acquisition factor BIM1-like domain-containing protein" evidence="10">
    <location>
        <begin position="21"/>
        <end position="303"/>
    </location>
</feature>
<dbReference type="EMBL" id="KL648757">
    <property type="protein sequence ID" value="KEY63959.1"/>
    <property type="molecule type" value="Genomic_DNA"/>
</dbReference>
<feature type="region of interest" description="Disordered" evidence="8">
    <location>
        <begin position="273"/>
        <end position="303"/>
    </location>
</feature>
<evidence type="ECO:0000256" key="2">
    <source>
        <dbReference type="ARBA" id="ARBA00022475"/>
    </source>
</evidence>
<evidence type="ECO:0000256" key="10">
    <source>
        <dbReference type="SAM" id="SignalP"/>
    </source>
</evidence>
<dbReference type="AlphaFoldDB" id="A0A084AF80"/>
<keyword evidence="7" id="KW-0449">Lipoprotein</keyword>
<evidence type="ECO:0000256" key="1">
    <source>
        <dbReference type="ARBA" id="ARBA00004609"/>
    </source>
</evidence>
<evidence type="ECO:0000313" key="12">
    <source>
        <dbReference type="EMBL" id="KEY63959.1"/>
    </source>
</evidence>
<comment type="subcellular location">
    <subcellularLocation>
        <location evidence="1">Cell membrane</location>
        <topology evidence="1">Lipid-anchor</topology>
        <topology evidence="1">GPI-anchor</topology>
    </subcellularLocation>
</comment>
<gene>
    <name evidence="12" type="ORF">S7711_08684</name>
</gene>
<organism evidence="12 13">
    <name type="scientific">Stachybotrys chartarum (strain CBS 109288 / IBT 7711)</name>
    <name type="common">Toxic black mold</name>
    <name type="synonym">Stilbospora chartarum</name>
    <dbReference type="NCBI Taxonomy" id="1280523"/>
    <lineage>
        <taxon>Eukaryota</taxon>
        <taxon>Fungi</taxon>
        <taxon>Dikarya</taxon>
        <taxon>Ascomycota</taxon>
        <taxon>Pezizomycotina</taxon>
        <taxon>Sordariomycetes</taxon>
        <taxon>Hypocreomycetidae</taxon>
        <taxon>Hypocreales</taxon>
        <taxon>Stachybotryaceae</taxon>
        <taxon>Stachybotrys</taxon>
    </lineage>
</organism>
<feature type="domain" description="Copper acquisition factor BIM1-like" evidence="11">
    <location>
        <begin position="26"/>
        <end position="172"/>
    </location>
</feature>
<keyword evidence="2" id="KW-1003">Cell membrane</keyword>
<evidence type="ECO:0000256" key="6">
    <source>
        <dbReference type="ARBA" id="ARBA00023180"/>
    </source>
</evidence>
<dbReference type="CDD" id="cd12087">
    <property type="entry name" value="TM_EGFR-like"/>
    <property type="match status" value="1"/>
</dbReference>
<feature type="compositionally biased region" description="Low complexity" evidence="8">
    <location>
        <begin position="221"/>
        <end position="230"/>
    </location>
</feature>
<dbReference type="HOGENOM" id="CLU_067864_1_0_1"/>
<dbReference type="Proteomes" id="UP000028045">
    <property type="component" value="Unassembled WGS sequence"/>
</dbReference>
<dbReference type="InterPro" id="IPR046936">
    <property type="entry name" value="BIM1-like"/>
</dbReference>
<evidence type="ECO:0000256" key="7">
    <source>
        <dbReference type="ARBA" id="ARBA00023288"/>
    </source>
</evidence>
<keyword evidence="9" id="KW-0812">Transmembrane</keyword>
<reference evidence="12 13" key="1">
    <citation type="journal article" date="2014" name="BMC Genomics">
        <title>Comparative genome sequencing reveals chemotype-specific gene clusters in the toxigenic black mold Stachybotrys.</title>
        <authorList>
            <person name="Semeiks J."/>
            <person name="Borek D."/>
            <person name="Otwinowski Z."/>
            <person name="Grishin N.V."/>
        </authorList>
    </citation>
    <scope>NUCLEOTIDE SEQUENCE [LARGE SCALE GENOMIC DNA]</scope>
    <source>
        <strain evidence="13">CBS 109288 / IBT 7711</strain>
    </source>
</reference>
<proteinExistence type="predicted"/>
<feature type="transmembrane region" description="Helical" evidence="9">
    <location>
        <begin position="239"/>
        <end position="262"/>
    </location>
</feature>
<keyword evidence="3" id="KW-0336">GPI-anchor</keyword>
<accession>A0A084AF80</accession>
<evidence type="ECO:0000256" key="9">
    <source>
        <dbReference type="SAM" id="Phobius"/>
    </source>
</evidence>
<evidence type="ECO:0000256" key="5">
    <source>
        <dbReference type="ARBA" id="ARBA00023136"/>
    </source>
</evidence>
<keyword evidence="6" id="KW-0325">Glycoprotein</keyword>
<keyword evidence="5 9" id="KW-0472">Membrane</keyword>
<keyword evidence="4 10" id="KW-0732">Signal</keyword>
<dbReference type="PANTHER" id="PTHR34992">
    <property type="entry name" value="HYPHAL ANASTAMOSIS-7 PROTEIN"/>
    <property type="match status" value="1"/>
</dbReference>
<keyword evidence="9" id="KW-1133">Transmembrane helix</keyword>
<dbReference type="GO" id="GO:0098552">
    <property type="term" value="C:side of membrane"/>
    <property type="evidence" value="ECO:0007669"/>
    <property type="project" value="UniProtKB-KW"/>
</dbReference>
<dbReference type="GO" id="GO:0005886">
    <property type="term" value="C:plasma membrane"/>
    <property type="evidence" value="ECO:0007669"/>
    <property type="project" value="UniProtKB-SubCell"/>
</dbReference>
<feature type="region of interest" description="Disordered" evidence="8">
    <location>
        <begin position="176"/>
        <end position="231"/>
    </location>
</feature>
<keyword evidence="13" id="KW-1185">Reference proteome</keyword>